<keyword evidence="1" id="KW-0812">Transmembrane</keyword>
<sequence>MSFTDTLMQTPMTAMPFSHLLAVMVQLTLLGGVLVFFRPLLVGIARALVLVVRPHPSRDELAARRKQRDAKLAQQLASAAPVVTDTAEAADVRVIGARN</sequence>
<organism evidence="2 3">
    <name type="scientific">Massilia forsythiae</name>
    <dbReference type="NCBI Taxonomy" id="2728020"/>
    <lineage>
        <taxon>Bacteria</taxon>
        <taxon>Pseudomonadati</taxon>
        <taxon>Pseudomonadota</taxon>
        <taxon>Betaproteobacteria</taxon>
        <taxon>Burkholderiales</taxon>
        <taxon>Oxalobacteraceae</taxon>
        <taxon>Telluria group</taxon>
        <taxon>Massilia</taxon>
    </lineage>
</organism>
<evidence type="ECO:0000256" key="1">
    <source>
        <dbReference type="SAM" id="Phobius"/>
    </source>
</evidence>
<dbReference type="EMBL" id="CP051685">
    <property type="protein sequence ID" value="QJD99992.1"/>
    <property type="molecule type" value="Genomic_DNA"/>
</dbReference>
<reference evidence="2 3" key="1">
    <citation type="submission" date="2020-04" db="EMBL/GenBank/DDBJ databases">
        <title>Genome sequencing of novel species.</title>
        <authorList>
            <person name="Heo J."/>
            <person name="Kim S.-J."/>
            <person name="Kim J.-S."/>
            <person name="Hong S.-B."/>
            <person name="Kwon S.-W."/>
        </authorList>
    </citation>
    <scope>NUCLEOTIDE SEQUENCE [LARGE SCALE GENOMIC DNA]</scope>
    <source>
        <strain evidence="2 3">GN2-R2</strain>
    </source>
</reference>
<dbReference type="KEGG" id="mfy:HH212_08115"/>
<evidence type="ECO:0000313" key="3">
    <source>
        <dbReference type="Proteomes" id="UP000502415"/>
    </source>
</evidence>
<dbReference type="AlphaFoldDB" id="A0A7Z2VV27"/>
<gene>
    <name evidence="2" type="ORF">HH212_08115</name>
</gene>
<keyword evidence="1" id="KW-0472">Membrane</keyword>
<keyword evidence="1" id="KW-1133">Transmembrane helix</keyword>
<accession>A0A7Z2VV27</accession>
<evidence type="ECO:0000313" key="2">
    <source>
        <dbReference type="EMBL" id="QJD99992.1"/>
    </source>
</evidence>
<proteinExistence type="predicted"/>
<keyword evidence="3" id="KW-1185">Reference proteome</keyword>
<protein>
    <submittedName>
        <fullName evidence="2">Uncharacterized protein</fullName>
    </submittedName>
</protein>
<dbReference type="RefSeq" id="WP_169434940.1">
    <property type="nucleotide sequence ID" value="NZ_CP051685.1"/>
</dbReference>
<feature type="transmembrane region" description="Helical" evidence="1">
    <location>
        <begin position="20"/>
        <end position="37"/>
    </location>
</feature>
<dbReference type="Proteomes" id="UP000502415">
    <property type="component" value="Chromosome"/>
</dbReference>
<name>A0A7Z2VV27_9BURK</name>